<sequence>MHGLTSYRRFGRARSLRSDRAWLELCRYVATEQNGRLLRSKSVTAESMYETRKWSHGHNVAIERPFLSVELGPSSVATSQPNSSQARSLRSDRAAT</sequence>
<evidence type="ECO:0000313" key="3">
    <source>
        <dbReference type="Proteomes" id="UP000712600"/>
    </source>
</evidence>
<protein>
    <submittedName>
        <fullName evidence="2">Uncharacterized protein</fullName>
    </submittedName>
</protein>
<organism evidence="2 3">
    <name type="scientific">Brassica cretica</name>
    <name type="common">Mustard</name>
    <dbReference type="NCBI Taxonomy" id="69181"/>
    <lineage>
        <taxon>Eukaryota</taxon>
        <taxon>Viridiplantae</taxon>
        <taxon>Streptophyta</taxon>
        <taxon>Embryophyta</taxon>
        <taxon>Tracheophyta</taxon>
        <taxon>Spermatophyta</taxon>
        <taxon>Magnoliopsida</taxon>
        <taxon>eudicotyledons</taxon>
        <taxon>Gunneridae</taxon>
        <taxon>Pentapetalae</taxon>
        <taxon>rosids</taxon>
        <taxon>malvids</taxon>
        <taxon>Brassicales</taxon>
        <taxon>Brassicaceae</taxon>
        <taxon>Brassiceae</taxon>
        <taxon>Brassica</taxon>
    </lineage>
</organism>
<dbReference type="EMBL" id="QGKX02000095">
    <property type="protein sequence ID" value="KAF3569740.1"/>
    <property type="molecule type" value="Genomic_DNA"/>
</dbReference>
<accession>A0A8S9RAE2</accession>
<feature type="region of interest" description="Disordered" evidence="1">
    <location>
        <begin position="73"/>
        <end position="96"/>
    </location>
</feature>
<feature type="compositionally biased region" description="Polar residues" evidence="1">
    <location>
        <begin position="75"/>
        <end position="88"/>
    </location>
</feature>
<name>A0A8S9RAE2_BRACR</name>
<gene>
    <name evidence="2" type="ORF">F2Q69_00058592</name>
</gene>
<comment type="caution">
    <text evidence="2">The sequence shown here is derived from an EMBL/GenBank/DDBJ whole genome shotgun (WGS) entry which is preliminary data.</text>
</comment>
<proteinExistence type="predicted"/>
<evidence type="ECO:0000313" key="2">
    <source>
        <dbReference type="EMBL" id="KAF3569740.1"/>
    </source>
</evidence>
<reference evidence="2" key="1">
    <citation type="submission" date="2019-12" db="EMBL/GenBank/DDBJ databases">
        <title>Genome sequencing and annotation of Brassica cretica.</title>
        <authorList>
            <person name="Studholme D.J."/>
            <person name="Sarris P."/>
        </authorList>
    </citation>
    <scope>NUCLEOTIDE SEQUENCE</scope>
    <source>
        <strain evidence="2">PFS-109/04</strain>
        <tissue evidence="2">Leaf</tissue>
    </source>
</reference>
<dbReference type="Proteomes" id="UP000712600">
    <property type="component" value="Unassembled WGS sequence"/>
</dbReference>
<dbReference type="AlphaFoldDB" id="A0A8S9RAE2"/>
<evidence type="ECO:0000256" key="1">
    <source>
        <dbReference type="SAM" id="MobiDB-lite"/>
    </source>
</evidence>